<comment type="similarity">
    <text evidence="4">Belongs to the FliW family.</text>
</comment>
<dbReference type="InterPro" id="IPR024046">
    <property type="entry name" value="Flagellar_assmbl_FliW_dom_sf"/>
</dbReference>
<dbReference type="AlphaFoldDB" id="A0A1Q2L170"/>
<comment type="subunit">
    <text evidence="4">Interacts with translational regulator CsrA and flagellin(s).</text>
</comment>
<dbReference type="OrthoDB" id="9801235at2"/>
<evidence type="ECO:0000313" key="6">
    <source>
        <dbReference type="Proteomes" id="UP000188184"/>
    </source>
</evidence>
<protein>
    <recommendedName>
        <fullName evidence="4">Flagellar assembly factor FliW</fullName>
    </recommendedName>
</protein>
<dbReference type="PANTHER" id="PTHR39190:SF1">
    <property type="entry name" value="FLAGELLAR ASSEMBLY FACTOR FLIW"/>
    <property type="match status" value="1"/>
</dbReference>
<dbReference type="Pfam" id="PF02623">
    <property type="entry name" value="FliW"/>
    <property type="match status" value="1"/>
</dbReference>
<gene>
    <name evidence="4" type="primary">fliW</name>
    <name evidence="5" type="ORF">B0X71_14275</name>
</gene>
<keyword evidence="5" id="KW-0966">Cell projection</keyword>
<dbReference type="GO" id="GO:0005737">
    <property type="term" value="C:cytoplasm"/>
    <property type="evidence" value="ECO:0007669"/>
    <property type="project" value="UniProtKB-SubCell"/>
</dbReference>
<dbReference type="NCBIfam" id="NF009793">
    <property type="entry name" value="PRK13285.1-1"/>
    <property type="match status" value="1"/>
</dbReference>
<comment type="function">
    <text evidence="4">Acts as an anti-CsrA protein, binds CsrA and prevents it from repressing translation of its target genes, one of which is flagellin. Binds to flagellin and participates in the assembly of the flagellum.</text>
</comment>
<dbReference type="InterPro" id="IPR003775">
    <property type="entry name" value="Flagellar_assembly_factor_FliW"/>
</dbReference>
<dbReference type="KEGG" id="pmar:B0X71_14275"/>
<evidence type="ECO:0000256" key="1">
    <source>
        <dbReference type="ARBA" id="ARBA00022490"/>
    </source>
</evidence>
<dbReference type="RefSeq" id="WP_077590048.1">
    <property type="nucleotide sequence ID" value="NZ_CP019640.1"/>
</dbReference>
<evidence type="ECO:0000256" key="4">
    <source>
        <dbReference type="HAMAP-Rule" id="MF_01185"/>
    </source>
</evidence>
<dbReference type="Proteomes" id="UP000188184">
    <property type="component" value="Chromosome"/>
</dbReference>
<keyword evidence="2 4" id="KW-1005">Bacterial flagellum biogenesis</keyword>
<sequence>MKVQTERFGELEVANNRIITFQRGIPGFEEFKQYALIPADAQKDTPFFFLQSIEEGAISFFLVDPFAFFGEYDVKLEEQAVERLKLVNPSDAIVLTTVTVQDEMKDATTNLKAPLIINNKKQQGMQVVLNNKDYQIKQPLFQPEPKAALRQV</sequence>
<reference evidence="5 6" key="1">
    <citation type="submission" date="2017-02" db="EMBL/GenBank/DDBJ databases">
        <title>The complete genomic sequence of a novel cold adapted crude oil-degrading bacterium Planococcus qaidamina Y42.</title>
        <authorList>
            <person name="Yang R."/>
        </authorList>
    </citation>
    <scope>NUCLEOTIDE SEQUENCE [LARGE SCALE GENOMIC DNA]</scope>
    <source>
        <strain evidence="5 6">Y42</strain>
    </source>
</reference>
<evidence type="ECO:0000256" key="3">
    <source>
        <dbReference type="ARBA" id="ARBA00022845"/>
    </source>
</evidence>
<keyword evidence="3 4" id="KW-0810">Translation regulation</keyword>
<keyword evidence="5" id="KW-0282">Flagellum</keyword>
<keyword evidence="1 4" id="KW-0963">Cytoplasm</keyword>
<keyword evidence="4" id="KW-0143">Chaperone</keyword>
<evidence type="ECO:0000256" key="2">
    <source>
        <dbReference type="ARBA" id="ARBA00022795"/>
    </source>
</evidence>
<dbReference type="Gene3D" id="2.30.290.10">
    <property type="entry name" value="BH3618-like"/>
    <property type="match status" value="1"/>
</dbReference>
<accession>A0A1Q2L170</accession>
<dbReference type="GO" id="GO:0006417">
    <property type="term" value="P:regulation of translation"/>
    <property type="evidence" value="ECO:0007669"/>
    <property type="project" value="UniProtKB-KW"/>
</dbReference>
<dbReference type="GO" id="GO:0044780">
    <property type="term" value="P:bacterial-type flagellum assembly"/>
    <property type="evidence" value="ECO:0007669"/>
    <property type="project" value="UniProtKB-UniRule"/>
</dbReference>
<organism evidence="5 6">
    <name type="scientific">Planococcus lenghuensis</name>
    <dbReference type="NCBI Taxonomy" id="2213202"/>
    <lineage>
        <taxon>Bacteria</taxon>
        <taxon>Bacillati</taxon>
        <taxon>Bacillota</taxon>
        <taxon>Bacilli</taxon>
        <taxon>Bacillales</taxon>
        <taxon>Caryophanaceae</taxon>
        <taxon>Planococcus</taxon>
    </lineage>
</organism>
<keyword evidence="5" id="KW-0969">Cilium</keyword>
<comment type="subcellular location">
    <subcellularLocation>
        <location evidence="4">Cytoplasm</location>
    </subcellularLocation>
</comment>
<dbReference type="PANTHER" id="PTHR39190">
    <property type="entry name" value="FLAGELLAR ASSEMBLY FACTOR FLIW"/>
    <property type="match status" value="1"/>
</dbReference>
<keyword evidence="6" id="KW-1185">Reference proteome</keyword>
<proteinExistence type="inferred from homology"/>
<dbReference type="EMBL" id="CP019640">
    <property type="protein sequence ID" value="AQQ54156.1"/>
    <property type="molecule type" value="Genomic_DNA"/>
</dbReference>
<dbReference type="HAMAP" id="MF_01185">
    <property type="entry name" value="FliW"/>
    <property type="match status" value="1"/>
</dbReference>
<evidence type="ECO:0000313" key="5">
    <source>
        <dbReference type="EMBL" id="AQQ54156.1"/>
    </source>
</evidence>
<name>A0A1Q2L170_9BACL</name>
<dbReference type="SUPFAM" id="SSF141457">
    <property type="entry name" value="BH3618-like"/>
    <property type="match status" value="1"/>
</dbReference>